<dbReference type="RefSeq" id="WP_304179402.1">
    <property type="nucleotide sequence ID" value="NZ_DRGM01000037.1"/>
</dbReference>
<name>A0A7V1GD45_9GAMM</name>
<dbReference type="PANTHER" id="PTHR43591">
    <property type="entry name" value="METHYLTRANSFERASE"/>
    <property type="match status" value="1"/>
</dbReference>
<gene>
    <name evidence="2" type="ORF">ENH88_03345</name>
</gene>
<keyword evidence="2" id="KW-0808">Transferase</keyword>
<dbReference type="GO" id="GO:0008757">
    <property type="term" value="F:S-adenosylmethionine-dependent methyltransferase activity"/>
    <property type="evidence" value="ECO:0007669"/>
    <property type="project" value="InterPro"/>
</dbReference>
<proteinExistence type="predicted"/>
<comment type="caution">
    <text evidence="2">The sequence shown here is derived from an EMBL/GenBank/DDBJ whole genome shotgun (WGS) entry which is preliminary data.</text>
</comment>
<sequence>MNEFESKQAEWDLTASASADFKAQVGRPFDDNAWQALSCDVLDKLVVNDENGLSILDVGCGNGLLLSKLSSHFEQLTGVDYSKTMIEKANELLPSALFYQSQAKQLNFKDAGFDRVLSYSIFHYFPSYEYAIETILEMIRVTKRGGVILLGDLLDDHYEKAIKSNSDLEYEKTIPLIHRYSQWRFFNFEKLLADLAPHVDRIEVLSQPEVFPLSDYRKDIRLWV</sequence>
<reference evidence="2" key="1">
    <citation type="journal article" date="2020" name="mSystems">
        <title>Genome- and Community-Level Interaction Insights into Carbon Utilization and Element Cycling Functions of Hydrothermarchaeota in Hydrothermal Sediment.</title>
        <authorList>
            <person name="Zhou Z."/>
            <person name="Liu Y."/>
            <person name="Xu W."/>
            <person name="Pan J."/>
            <person name="Luo Z.H."/>
            <person name="Li M."/>
        </authorList>
    </citation>
    <scope>NUCLEOTIDE SEQUENCE [LARGE SCALE GENOMIC DNA]</scope>
    <source>
        <strain evidence="2">HyVt-346</strain>
    </source>
</reference>
<feature type="domain" description="Methyltransferase type 11" evidence="1">
    <location>
        <begin position="56"/>
        <end position="149"/>
    </location>
</feature>
<dbReference type="EMBL" id="DRGM01000037">
    <property type="protein sequence ID" value="HEA15485.1"/>
    <property type="molecule type" value="Genomic_DNA"/>
</dbReference>
<dbReference type="Pfam" id="PF08241">
    <property type="entry name" value="Methyltransf_11"/>
    <property type="match status" value="1"/>
</dbReference>
<protein>
    <submittedName>
        <fullName evidence="2">Class I SAM-dependent methyltransferase</fullName>
    </submittedName>
</protein>
<dbReference type="InterPro" id="IPR029063">
    <property type="entry name" value="SAM-dependent_MTases_sf"/>
</dbReference>
<accession>A0A7V1GD45</accession>
<dbReference type="PANTHER" id="PTHR43591:SF110">
    <property type="entry name" value="RHODANESE DOMAIN-CONTAINING PROTEIN"/>
    <property type="match status" value="1"/>
</dbReference>
<evidence type="ECO:0000259" key="1">
    <source>
        <dbReference type="Pfam" id="PF08241"/>
    </source>
</evidence>
<organism evidence="2">
    <name type="scientific">Pseudoalteromonas prydzensis</name>
    <dbReference type="NCBI Taxonomy" id="182141"/>
    <lineage>
        <taxon>Bacteria</taxon>
        <taxon>Pseudomonadati</taxon>
        <taxon>Pseudomonadota</taxon>
        <taxon>Gammaproteobacteria</taxon>
        <taxon>Alteromonadales</taxon>
        <taxon>Pseudoalteromonadaceae</taxon>
        <taxon>Pseudoalteromonas</taxon>
    </lineage>
</organism>
<dbReference type="SUPFAM" id="SSF53335">
    <property type="entry name" value="S-adenosyl-L-methionine-dependent methyltransferases"/>
    <property type="match status" value="1"/>
</dbReference>
<dbReference type="Gene3D" id="3.40.50.150">
    <property type="entry name" value="Vaccinia Virus protein VP39"/>
    <property type="match status" value="1"/>
</dbReference>
<dbReference type="InterPro" id="IPR013216">
    <property type="entry name" value="Methyltransf_11"/>
</dbReference>
<dbReference type="Proteomes" id="UP000886188">
    <property type="component" value="Unassembled WGS sequence"/>
</dbReference>
<dbReference type="GO" id="GO:0032259">
    <property type="term" value="P:methylation"/>
    <property type="evidence" value="ECO:0007669"/>
    <property type="project" value="UniProtKB-KW"/>
</dbReference>
<evidence type="ECO:0000313" key="2">
    <source>
        <dbReference type="EMBL" id="HEA15485.1"/>
    </source>
</evidence>
<keyword evidence="2" id="KW-0489">Methyltransferase</keyword>
<dbReference type="AlphaFoldDB" id="A0A7V1GD45"/>
<dbReference type="CDD" id="cd02440">
    <property type="entry name" value="AdoMet_MTases"/>
    <property type="match status" value="1"/>
</dbReference>